<evidence type="ECO:0000256" key="1">
    <source>
        <dbReference type="SAM" id="Coils"/>
    </source>
</evidence>
<dbReference type="Proteomes" id="UP000299102">
    <property type="component" value="Unassembled WGS sequence"/>
</dbReference>
<accession>A0A4C1ZNL0</accession>
<proteinExistence type="predicted"/>
<feature type="coiled-coil region" evidence="1">
    <location>
        <begin position="200"/>
        <end position="263"/>
    </location>
</feature>
<protein>
    <submittedName>
        <fullName evidence="2">Uncharacterized protein</fullName>
    </submittedName>
</protein>
<dbReference type="AlphaFoldDB" id="A0A4C1ZNL0"/>
<keyword evidence="1" id="KW-0175">Coiled coil</keyword>
<organism evidence="2 3">
    <name type="scientific">Eumeta variegata</name>
    <name type="common">Bagworm moth</name>
    <name type="synonym">Eumeta japonica</name>
    <dbReference type="NCBI Taxonomy" id="151549"/>
    <lineage>
        <taxon>Eukaryota</taxon>
        <taxon>Metazoa</taxon>
        <taxon>Ecdysozoa</taxon>
        <taxon>Arthropoda</taxon>
        <taxon>Hexapoda</taxon>
        <taxon>Insecta</taxon>
        <taxon>Pterygota</taxon>
        <taxon>Neoptera</taxon>
        <taxon>Endopterygota</taxon>
        <taxon>Lepidoptera</taxon>
        <taxon>Glossata</taxon>
        <taxon>Ditrysia</taxon>
        <taxon>Tineoidea</taxon>
        <taxon>Psychidae</taxon>
        <taxon>Oiketicinae</taxon>
        <taxon>Eumeta</taxon>
    </lineage>
</organism>
<dbReference type="OrthoDB" id="6931947at2759"/>
<sequence length="323" mass="35683">MAIPYAIRTAKQNETAPRRIAWQMEDKVSNAQLDDLINFLVMHPNLAKGLRLGPRSKDNVDLLWTELAQRLNSRRSGATKTGVQWKKYWIGYKHRLKIKASNCIKHIKCTGGGPPLYDSLSEVEKKALGILGEAAISGDTEYKHSTGQSSVSPIIVYTTTTCNSTPLDAETIENTSDDSLRRPNAASEDIRPPVKVGSWVIKLEQRRIAAEEKLADAAKVFADAAMISAEAARTMAQGQIKILEILNKAYRRHNANQQNVKKKNLPSDFCSRRARLIEKYTGEGVGSEGHYPSSPVHRPGNAGVVLFAVTEYESVLPPGCCDR</sequence>
<evidence type="ECO:0000313" key="2">
    <source>
        <dbReference type="EMBL" id="GBP88479.1"/>
    </source>
</evidence>
<gene>
    <name evidence="2" type="ORF">EVAR_64912_1</name>
</gene>
<dbReference type="EMBL" id="BGZK01001937">
    <property type="protein sequence ID" value="GBP88479.1"/>
    <property type="molecule type" value="Genomic_DNA"/>
</dbReference>
<name>A0A4C1ZNL0_EUMVA</name>
<evidence type="ECO:0000313" key="3">
    <source>
        <dbReference type="Proteomes" id="UP000299102"/>
    </source>
</evidence>
<comment type="caution">
    <text evidence="2">The sequence shown here is derived from an EMBL/GenBank/DDBJ whole genome shotgun (WGS) entry which is preliminary data.</text>
</comment>
<reference evidence="2 3" key="1">
    <citation type="journal article" date="2019" name="Commun. Biol.">
        <title>The bagworm genome reveals a unique fibroin gene that provides high tensile strength.</title>
        <authorList>
            <person name="Kono N."/>
            <person name="Nakamura H."/>
            <person name="Ohtoshi R."/>
            <person name="Tomita M."/>
            <person name="Numata K."/>
            <person name="Arakawa K."/>
        </authorList>
    </citation>
    <scope>NUCLEOTIDE SEQUENCE [LARGE SCALE GENOMIC DNA]</scope>
</reference>
<keyword evidence="3" id="KW-1185">Reference proteome</keyword>